<feature type="domain" description="ATP-dependent helicase C-terminal" evidence="9">
    <location>
        <begin position="457"/>
        <end position="593"/>
    </location>
</feature>
<keyword evidence="1" id="KW-0411">Iron-sulfur</keyword>
<dbReference type="SUPFAM" id="SSF52540">
    <property type="entry name" value="P-loop containing nucleoside triphosphate hydrolases"/>
    <property type="match status" value="1"/>
</dbReference>
<dbReference type="PANTHER" id="PTHR11472:SF34">
    <property type="entry name" value="REGULATOR OF TELOMERE ELONGATION HELICASE 1"/>
    <property type="match status" value="1"/>
</dbReference>
<evidence type="ECO:0000259" key="7">
    <source>
        <dbReference type="SMART" id="SM00487"/>
    </source>
</evidence>
<evidence type="ECO:0000259" key="9">
    <source>
        <dbReference type="SMART" id="SM00491"/>
    </source>
</evidence>
<dbReference type="SMART" id="SM00491">
    <property type="entry name" value="HELICc2"/>
    <property type="match status" value="1"/>
</dbReference>
<keyword evidence="10" id="KW-0347">Helicase</keyword>
<reference evidence="10 11" key="1">
    <citation type="submission" date="2022-09" db="EMBL/GenBank/DDBJ databases">
        <title>Xylan utilization by haloarchaea-nanohaloarchaea associations.</title>
        <authorList>
            <person name="Yakimov M."/>
        </authorList>
    </citation>
    <scope>NUCLEOTIDE SEQUENCE [LARGE SCALE GENOMIC DNA]</scope>
    <source>
        <strain evidence="10 11">SVXNc</strain>
    </source>
</reference>
<protein>
    <submittedName>
        <fullName evidence="10">Rad3-related DNA helicase</fullName>
    </submittedName>
</protein>
<dbReference type="Pfam" id="PF13307">
    <property type="entry name" value="Helicase_C_2"/>
    <property type="match status" value="1"/>
</dbReference>
<gene>
    <name evidence="10" type="primary">dinG</name>
    <name evidence="10" type="ORF">SVXNc_0281</name>
</gene>
<name>A0ABY8CDK6_9ARCH</name>
<evidence type="ECO:0000259" key="8">
    <source>
        <dbReference type="SMART" id="SM00488"/>
    </source>
</evidence>
<dbReference type="InterPro" id="IPR002464">
    <property type="entry name" value="DNA/RNA_helicase_DEAH_CS"/>
</dbReference>
<accession>A0ABY8CDK6</accession>
<dbReference type="InterPro" id="IPR027417">
    <property type="entry name" value="P-loop_NTPase"/>
</dbReference>
<keyword evidence="6" id="KW-0175">Coiled coil</keyword>
<evidence type="ECO:0000313" key="10">
    <source>
        <dbReference type="EMBL" id="WEL19308.1"/>
    </source>
</evidence>
<dbReference type="Proteomes" id="UP001218034">
    <property type="component" value="Chromosome"/>
</dbReference>
<feature type="domain" description="Helicase ATP-binding" evidence="7">
    <location>
        <begin position="5"/>
        <end position="288"/>
    </location>
</feature>
<dbReference type="InterPro" id="IPR014001">
    <property type="entry name" value="Helicase_ATP-bd"/>
</dbReference>
<evidence type="ECO:0000256" key="2">
    <source>
        <dbReference type="ARBA" id="ARBA00022763"/>
    </source>
</evidence>
<dbReference type="SMART" id="SM00487">
    <property type="entry name" value="DEXDc"/>
    <property type="match status" value="1"/>
</dbReference>
<feature type="domain" description="Helicase-like DEXD box c2 type" evidence="8">
    <location>
        <begin position="3"/>
        <end position="270"/>
    </location>
</feature>
<dbReference type="SMART" id="SM00488">
    <property type="entry name" value="DEXDc2"/>
    <property type="match status" value="1"/>
</dbReference>
<sequence>MDLFPFPDVREKQDELMEAAEEAIAEGGSLVAHAPTGLGKTAASLTPALEYAKNTNKTVFFLTPRHSQHKIAVDTVKKMQDRHDVELTVIDLLGKKWLCNIEGVESMASGDFSDYCKSLRDDGRCDFYSSMYGDEENKVLKKAKERLDDLEGSALHSDEFKSAVGTFCPYYMMMELSRRSDLIIADYFHMFHPGVRESIMENADTSLEDSIIIVDEAHNLPSRTRSLFSDTLSVPQLERGETEAEKYGFYDIEGYLERLRNVLVSLAAEKFTQGSHEEKIEKKDLEDSISNFKDYEDLIVELEEVAEEVREDKEKSYCGGIAEFLEEWEGSDEGFFRGIRRRRSSSGNRYIEVQYSCLDPQVSTKTPLNDAHASIMMSGTLTPQSMYTDLLGLNESKNNEVAFESPFPEENRELLMVPTVTTKYKERDDSMRQKYAWYLAKSFESVPGNCAAFFPSYSMMIKVKELLKDRTDYEIFMERQDMNKDEKQAMLNEYASKKDEGAALLGVAAGSFGEGVDFPGDVMKAVFVIGLPLQRPDLETKSLIDFYDHRFGKGWDYGYSYPAMNRAIQAAGRCIRSKDDKGVIVYMDKRYGWSNYRKVFPPGYTLKSTRAPWNEIDEFF</sequence>
<dbReference type="Pfam" id="PF06733">
    <property type="entry name" value="DEAD_2"/>
    <property type="match status" value="1"/>
</dbReference>
<keyword evidence="2" id="KW-0227">DNA damage</keyword>
<dbReference type="InterPro" id="IPR006554">
    <property type="entry name" value="Helicase-like_DEXD_c2"/>
</dbReference>
<evidence type="ECO:0000313" key="11">
    <source>
        <dbReference type="Proteomes" id="UP001218034"/>
    </source>
</evidence>
<keyword evidence="1" id="KW-0479">Metal-binding</keyword>
<evidence type="ECO:0000256" key="5">
    <source>
        <dbReference type="ARBA" id="ARBA00023204"/>
    </source>
</evidence>
<keyword evidence="4" id="KW-0238">DNA-binding</keyword>
<keyword evidence="1" id="KW-0408">Iron</keyword>
<evidence type="ECO:0000256" key="3">
    <source>
        <dbReference type="ARBA" id="ARBA00022801"/>
    </source>
</evidence>
<dbReference type="EMBL" id="CP104395">
    <property type="protein sequence ID" value="WEL19308.1"/>
    <property type="molecule type" value="Genomic_DNA"/>
</dbReference>
<keyword evidence="3" id="KW-0378">Hydrolase</keyword>
<dbReference type="GeneID" id="90589717"/>
<dbReference type="PANTHER" id="PTHR11472">
    <property type="entry name" value="DNA REPAIR DEAD HELICASE RAD3/XP-D SUBFAMILY MEMBER"/>
    <property type="match status" value="1"/>
</dbReference>
<proteinExistence type="predicted"/>
<evidence type="ECO:0000256" key="1">
    <source>
        <dbReference type="ARBA" id="ARBA00022485"/>
    </source>
</evidence>
<evidence type="ECO:0000256" key="6">
    <source>
        <dbReference type="SAM" id="Coils"/>
    </source>
</evidence>
<dbReference type="PROSITE" id="PS00690">
    <property type="entry name" value="DEAH_ATP_HELICASE"/>
    <property type="match status" value="1"/>
</dbReference>
<evidence type="ECO:0000256" key="4">
    <source>
        <dbReference type="ARBA" id="ARBA00023125"/>
    </source>
</evidence>
<keyword evidence="5" id="KW-0234">DNA repair</keyword>
<dbReference type="Gene3D" id="3.40.50.300">
    <property type="entry name" value="P-loop containing nucleotide triphosphate hydrolases"/>
    <property type="match status" value="2"/>
</dbReference>
<feature type="coiled-coil region" evidence="6">
    <location>
        <begin position="285"/>
        <end position="315"/>
    </location>
</feature>
<keyword evidence="11" id="KW-1185">Reference proteome</keyword>
<dbReference type="RefSeq" id="WP_347722180.1">
    <property type="nucleotide sequence ID" value="NZ_CP104395.1"/>
</dbReference>
<dbReference type="InterPro" id="IPR045028">
    <property type="entry name" value="DinG/Rad3-like"/>
</dbReference>
<dbReference type="Gene3D" id="1.10.275.40">
    <property type="match status" value="1"/>
</dbReference>
<dbReference type="Gene3D" id="1.10.30.20">
    <property type="entry name" value="Bacterial XPD DNA helicase, FeS cluster domain"/>
    <property type="match status" value="1"/>
</dbReference>
<dbReference type="InterPro" id="IPR010614">
    <property type="entry name" value="RAD3-like_helicase_DEAD"/>
</dbReference>
<dbReference type="InterPro" id="IPR042493">
    <property type="entry name" value="XPD_DNA_FeS"/>
</dbReference>
<keyword evidence="10" id="KW-0547">Nucleotide-binding</keyword>
<dbReference type="InterPro" id="IPR006555">
    <property type="entry name" value="ATP-dep_Helicase_C"/>
</dbReference>
<keyword evidence="10" id="KW-0067">ATP-binding</keyword>
<keyword evidence="1" id="KW-0004">4Fe-4S</keyword>
<dbReference type="GO" id="GO:0004386">
    <property type="term" value="F:helicase activity"/>
    <property type="evidence" value="ECO:0007669"/>
    <property type="project" value="UniProtKB-KW"/>
</dbReference>
<organism evidence="10 11">
    <name type="scientific">Candidatus Nanohalococcus occultus</name>
    <dbReference type="NCBI Taxonomy" id="2978047"/>
    <lineage>
        <taxon>Archaea</taxon>
        <taxon>Candidatus Nanohalarchaeota</taxon>
        <taxon>Candidatus Nanohalarchaeota incertae sedis</taxon>
        <taxon>Candidatus Nanohalococcus</taxon>
    </lineage>
</organism>